<protein>
    <recommendedName>
        <fullName evidence="1">Probable queuosine precursor transporter</fullName>
        <shortName evidence="1">Q precursor transporter</shortName>
    </recommendedName>
</protein>
<dbReference type="Pfam" id="PF02592">
    <property type="entry name" value="Vut_1"/>
    <property type="match status" value="1"/>
</dbReference>
<dbReference type="AlphaFoldDB" id="A0A3A4FCQ3"/>
<dbReference type="OrthoDB" id="9805479at2"/>
<feature type="transmembrane region" description="Helical" evidence="1">
    <location>
        <begin position="178"/>
        <end position="200"/>
    </location>
</feature>
<accession>A0A3A4FCQ3</accession>
<evidence type="ECO:0000313" key="3">
    <source>
        <dbReference type="Proteomes" id="UP000266615"/>
    </source>
</evidence>
<feature type="transmembrane region" description="Helical" evidence="1">
    <location>
        <begin position="58"/>
        <end position="80"/>
    </location>
</feature>
<comment type="function">
    <text evidence="1">Involved in the import of queuosine (Q) precursors, required for Q precursor salvage.</text>
</comment>
<dbReference type="PANTHER" id="PTHR34300:SF2">
    <property type="entry name" value="QUEUOSINE PRECURSOR TRANSPORTER-RELATED"/>
    <property type="match status" value="1"/>
</dbReference>
<dbReference type="EMBL" id="QYZP01000001">
    <property type="protein sequence ID" value="RJN32554.1"/>
    <property type="molecule type" value="Genomic_DNA"/>
</dbReference>
<keyword evidence="3" id="KW-1185">Reference proteome</keyword>
<dbReference type="GO" id="GO:0022857">
    <property type="term" value="F:transmembrane transporter activity"/>
    <property type="evidence" value="ECO:0007669"/>
    <property type="project" value="UniProtKB-UniRule"/>
</dbReference>
<gene>
    <name evidence="2" type="ORF">D3250_01555</name>
</gene>
<feature type="transmembrane region" description="Helical" evidence="1">
    <location>
        <begin position="33"/>
        <end position="52"/>
    </location>
</feature>
<dbReference type="NCBIfam" id="TIGR00697">
    <property type="entry name" value="queuosine precursor transporter"/>
    <property type="match status" value="1"/>
</dbReference>
<comment type="similarity">
    <text evidence="1">Belongs to the vitamin uptake transporter (VUT/ECF) (TC 2.A.88) family. Q precursor transporter subfamily.</text>
</comment>
<comment type="caution">
    <text evidence="2">The sequence shown here is derived from an EMBL/GenBank/DDBJ whole genome shotgun (WGS) entry which is preliminary data.</text>
</comment>
<feature type="transmembrane region" description="Helical" evidence="1">
    <location>
        <begin position="92"/>
        <end position="114"/>
    </location>
</feature>
<proteinExistence type="inferred from homology"/>
<dbReference type="GO" id="GO:0005886">
    <property type="term" value="C:plasma membrane"/>
    <property type="evidence" value="ECO:0007669"/>
    <property type="project" value="UniProtKB-SubCell"/>
</dbReference>
<keyword evidence="1" id="KW-0472">Membrane</keyword>
<evidence type="ECO:0000256" key="1">
    <source>
        <dbReference type="HAMAP-Rule" id="MF_02088"/>
    </source>
</evidence>
<keyword evidence="1" id="KW-0812">Transmembrane</keyword>
<keyword evidence="1" id="KW-1133">Transmembrane helix</keyword>
<dbReference type="PANTHER" id="PTHR34300">
    <property type="entry name" value="QUEUOSINE PRECURSOR TRANSPORTER-RELATED"/>
    <property type="match status" value="1"/>
</dbReference>
<evidence type="ECO:0000313" key="2">
    <source>
        <dbReference type="EMBL" id="RJN32554.1"/>
    </source>
</evidence>
<dbReference type="InterPro" id="IPR003744">
    <property type="entry name" value="YhhQ"/>
</dbReference>
<reference evidence="2 3" key="1">
    <citation type="submission" date="2018-09" db="EMBL/GenBank/DDBJ databases">
        <title>Nesterenkonia natronophila sp. nov., an alkaliphilic actinobacteriume isolated from a soda lake, and emended description of the genus Nesterenkonia.</title>
        <authorList>
            <person name="Menes R.J."/>
            <person name="Iriarte A."/>
        </authorList>
    </citation>
    <scope>NUCLEOTIDE SEQUENCE [LARGE SCALE GENOMIC DNA]</scope>
    <source>
        <strain evidence="2 3">M8</strain>
    </source>
</reference>
<organism evidence="2 3">
    <name type="scientific">Nesterenkonia natronophila</name>
    <dbReference type="NCBI Taxonomy" id="2174932"/>
    <lineage>
        <taxon>Bacteria</taxon>
        <taxon>Bacillati</taxon>
        <taxon>Actinomycetota</taxon>
        <taxon>Actinomycetes</taxon>
        <taxon>Micrococcales</taxon>
        <taxon>Micrococcaceae</taxon>
        <taxon>Nesterenkonia</taxon>
    </lineage>
</organism>
<dbReference type="RefSeq" id="WP_119901601.1">
    <property type="nucleotide sequence ID" value="NZ_QYZP01000001.1"/>
</dbReference>
<dbReference type="HAMAP" id="MF_02088">
    <property type="entry name" value="Q_prec_transport"/>
    <property type="match status" value="1"/>
</dbReference>
<keyword evidence="1" id="KW-1003">Cell membrane</keyword>
<comment type="subcellular location">
    <subcellularLocation>
        <location evidence="1">Cell membrane</location>
        <topology evidence="1">Multi-pass membrane protein</topology>
    </subcellularLocation>
</comment>
<sequence length="257" mass="27961">MITPDNGSGQGSAHVAAPGETRKARFAHPGSQYFAVLVSLLAAFYLISNIAATKQMDFGGWVVDGGVFLFPLTYLLGGIISEVYGFRAAMRAVFVGFAVMVVGAVVFGLVTISPALGDSYNQEAFEILFGWDGVYIRILAASLIGFVLGQVMNSIVIVKVKERFGESNLWARIMSSTVFGQVADTFVFGLIAFTAFPLFLNVLPGVDLFVMMSWTEFASYFVFGVIYKCLVEFLLFPLTYGVVRMLKSREPSYGMGS</sequence>
<feature type="transmembrane region" description="Helical" evidence="1">
    <location>
        <begin position="220"/>
        <end position="243"/>
    </location>
</feature>
<name>A0A3A4FCQ3_9MICC</name>
<feature type="transmembrane region" description="Helical" evidence="1">
    <location>
        <begin position="134"/>
        <end position="158"/>
    </location>
</feature>
<keyword evidence="1" id="KW-0813">Transport</keyword>
<dbReference type="Proteomes" id="UP000266615">
    <property type="component" value="Unassembled WGS sequence"/>
</dbReference>